<evidence type="ECO:0000256" key="3">
    <source>
        <dbReference type="PROSITE-ProRule" id="PRU00464"/>
    </source>
</evidence>
<sequence length="174" mass="19013">MIQLPVRDPCDFCEGMAGREPVWGPVEETPLTLTVVNPWQFETGQCCVITRRHVATLLDLTDDECTAVMLAARRIALALDAAYQPLGILTFQNNGVYSGQETPHFHFHVVPRQPGSDWGIGPPQLATFDGAGRAPGIVHDPSGDAERRQRVRVGAARMAETVARLRAHLPAAPR</sequence>
<dbReference type="InterPro" id="IPR011146">
    <property type="entry name" value="HIT-like"/>
</dbReference>
<gene>
    <name evidence="5" type="ORF">P873_09570</name>
</gene>
<name>A0A091BG63_9GAMM</name>
<dbReference type="Pfam" id="PF01230">
    <property type="entry name" value="HIT"/>
    <property type="match status" value="1"/>
</dbReference>
<dbReference type="GO" id="GO:0003824">
    <property type="term" value="F:catalytic activity"/>
    <property type="evidence" value="ECO:0007669"/>
    <property type="project" value="InterPro"/>
</dbReference>
<evidence type="ECO:0000256" key="2">
    <source>
        <dbReference type="PIRSR" id="PIRSR601310-3"/>
    </source>
</evidence>
<proteinExistence type="predicted"/>
<feature type="active site" description="Tele-AMP-histidine intermediate" evidence="1">
    <location>
        <position position="106"/>
    </location>
</feature>
<dbReference type="GO" id="GO:0009117">
    <property type="term" value="P:nucleotide metabolic process"/>
    <property type="evidence" value="ECO:0007669"/>
    <property type="project" value="TreeGrafter"/>
</dbReference>
<keyword evidence="6" id="KW-1185">Reference proteome</keyword>
<protein>
    <recommendedName>
        <fullName evidence="4">HIT domain-containing protein</fullName>
    </recommendedName>
</protein>
<dbReference type="eggNOG" id="COG0537">
    <property type="taxonomic scope" value="Bacteria"/>
</dbReference>
<dbReference type="SUPFAM" id="SSF54197">
    <property type="entry name" value="HIT-like"/>
    <property type="match status" value="1"/>
</dbReference>
<dbReference type="InterPro" id="IPR001310">
    <property type="entry name" value="Histidine_triad_HIT"/>
</dbReference>
<evidence type="ECO:0000313" key="6">
    <source>
        <dbReference type="Proteomes" id="UP000029391"/>
    </source>
</evidence>
<feature type="short sequence motif" description="Histidine triad motif" evidence="2 3">
    <location>
        <begin position="104"/>
        <end position="108"/>
    </location>
</feature>
<evidence type="ECO:0000259" key="4">
    <source>
        <dbReference type="PROSITE" id="PS51084"/>
    </source>
</evidence>
<dbReference type="Proteomes" id="UP000029391">
    <property type="component" value="Unassembled WGS sequence"/>
</dbReference>
<dbReference type="Gene3D" id="3.30.428.10">
    <property type="entry name" value="HIT-like"/>
    <property type="match status" value="1"/>
</dbReference>
<comment type="caution">
    <text evidence="5">The sequence shown here is derived from an EMBL/GenBank/DDBJ whole genome shotgun (WGS) entry which is preliminary data.</text>
</comment>
<dbReference type="STRING" id="1121013.GCA_000426365_00200"/>
<organism evidence="5 6">
    <name type="scientific">Arenimonas composti TR7-09 = DSM 18010</name>
    <dbReference type="NCBI Taxonomy" id="1121013"/>
    <lineage>
        <taxon>Bacteria</taxon>
        <taxon>Pseudomonadati</taxon>
        <taxon>Pseudomonadota</taxon>
        <taxon>Gammaproteobacteria</taxon>
        <taxon>Lysobacterales</taxon>
        <taxon>Lysobacteraceae</taxon>
        <taxon>Arenimonas</taxon>
    </lineage>
</organism>
<dbReference type="PROSITE" id="PS51084">
    <property type="entry name" value="HIT_2"/>
    <property type="match status" value="1"/>
</dbReference>
<dbReference type="PANTHER" id="PTHR46648">
    <property type="entry name" value="HIT FAMILY PROTEIN 1"/>
    <property type="match status" value="1"/>
</dbReference>
<dbReference type="InterPro" id="IPR036265">
    <property type="entry name" value="HIT-like_sf"/>
</dbReference>
<dbReference type="RefSeq" id="WP_051239353.1">
    <property type="nucleotide sequence ID" value="NZ_AUFF01000001.1"/>
</dbReference>
<feature type="domain" description="HIT" evidence="4">
    <location>
        <begin position="11"/>
        <end position="120"/>
    </location>
</feature>
<accession>A0A091BG63</accession>
<reference evidence="5 6" key="1">
    <citation type="submission" date="2013-09" db="EMBL/GenBank/DDBJ databases">
        <title>Genome sequencing of Arenimonas composti.</title>
        <authorList>
            <person name="Chen F."/>
            <person name="Wang G."/>
        </authorList>
    </citation>
    <scope>NUCLEOTIDE SEQUENCE [LARGE SCALE GENOMIC DNA]</scope>
    <source>
        <strain evidence="5 6">TR7-09</strain>
    </source>
</reference>
<dbReference type="EMBL" id="AWXU01000030">
    <property type="protein sequence ID" value="KFN49794.1"/>
    <property type="molecule type" value="Genomic_DNA"/>
</dbReference>
<dbReference type="PANTHER" id="PTHR46648:SF1">
    <property type="entry name" value="ADENOSINE 5'-MONOPHOSPHORAMIDASE HNT1"/>
    <property type="match status" value="1"/>
</dbReference>
<evidence type="ECO:0000313" key="5">
    <source>
        <dbReference type="EMBL" id="KFN49794.1"/>
    </source>
</evidence>
<dbReference type="AlphaFoldDB" id="A0A091BG63"/>
<dbReference type="OrthoDB" id="9784774at2"/>
<evidence type="ECO:0000256" key="1">
    <source>
        <dbReference type="PIRSR" id="PIRSR601310-1"/>
    </source>
</evidence>